<dbReference type="EMBL" id="CBXG010000048">
    <property type="protein sequence ID" value="CDM06687.1"/>
    <property type="molecule type" value="Genomic_DNA"/>
</dbReference>
<evidence type="ECO:0000313" key="2">
    <source>
        <dbReference type="EMBL" id="CDM06687.1"/>
    </source>
</evidence>
<organism evidence="2 3">
    <name type="scientific">Bacteroides xylanisolvens SD CC 1b</name>
    <dbReference type="NCBI Taxonomy" id="702447"/>
    <lineage>
        <taxon>Bacteria</taxon>
        <taxon>Pseudomonadati</taxon>
        <taxon>Bacteroidota</taxon>
        <taxon>Bacteroidia</taxon>
        <taxon>Bacteroidales</taxon>
        <taxon>Bacteroidaceae</taxon>
        <taxon>Bacteroides</taxon>
    </lineage>
</organism>
<name>W6PFM8_9BACE</name>
<keyword evidence="1" id="KW-0472">Membrane</keyword>
<evidence type="ECO:0000256" key="1">
    <source>
        <dbReference type="SAM" id="Phobius"/>
    </source>
</evidence>
<proteinExistence type="predicted"/>
<dbReference type="AlphaFoldDB" id="W6PFM8"/>
<comment type="caution">
    <text evidence="2">The sequence shown here is derived from an EMBL/GenBank/DDBJ whole genome shotgun (WGS) entry which is preliminary data.</text>
</comment>
<gene>
    <name evidence="2" type="ORF">BN890_43020</name>
</gene>
<accession>W6PFM8</accession>
<dbReference type="Proteomes" id="UP000019380">
    <property type="component" value="Unassembled WGS sequence"/>
</dbReference>
<keyword evidence="1" id="KW-0812">Transmembrane</keyword>
<feature type="transmembrane region" description="Helical" evidence="1">
    <location>
        <begin position="12"/>
        <end position="33"/>
    </location>
</feature>
<reference evidence="2 3" key="1">
    <citation type="submission" date="2013-12" db="EMBL/GenBank/DDBJ databases">
        <title>Improved hybrid genome assemblies of Bacteroides xylanisolvens SD CC 1b and Bacteroides xylanisolvens SD CC 2a using Illumina and 454 Sequencing.</title>
        <authorList>
            <person name="Ramaraj T."/>
            <person name="Sundararajan A."/>
            <person name="Mudge J."/>
            <person name="Schilkey F.D."/>
            <person name="Delvecchio V."/>
            <person name="Donlon M."/>
            <person name="Ziemer C."/>
        </authorList>
    </citation>
    <scope>NUCLEOTIDE SEQUENCE [LARGE SCALE GENOMIC DNA]</scope>
</reference>
<protein>
    <submittedName>
        <fullName evidence="2">Uncharacterized protein</fullName>
    </submittedName>
</protein>
<evidence type="ECO:0000313" key="3">
    <source>
        <dbReference type="Proteomes" id="UP000019380"/>
    </source>
</evidence>
<keyword evidence="1" id="KW-1133">Transmembrane helix</keyword>
<sequence>MIQQRIKGLSVLGTLQNFCFLIYQWYFGIYTALFSRYKPHNSLFNRDAFFNKLK</sequence>